<reference evidence="1 2" key="1">
    <citation type="submission" date="2021-06" db="EMBL/GenBank/DDBJ databases">
        <authorList>
            <person name="Palmer J.M."/>
        </authorList>
    </citation>
    <scope>NUCLEOTIDE SEQUENCE [LARGE SCALE GENOMIC DNA]</scope>
    <source>
        <strain evidence="1 2">XC_2019</strain>
        <tissue evidence="1">Muscle</tissue>
    </source>
</reference>
<organism evidence="1 2">
    <name type="scientific">Xenoophorus captivus</name>
    <dbReference type="NCBI Taxonomy" id="1517983"/>
    <lineage>
        <taxon>Eukaryota</taxon>
        <taxon>Metazoa</taxon>
        <taxon>Chordata</taxon>
        <taxon>Craniata</taxon>
        <taxon>Vertebrata</taxon>
        <taxon>Euteleostomi</taxon>
        <taxon>Actinopterygii</taxon>
        <taxon>Neopterygii</taxon>
        <taxon>Teleostei</taxon>
        <taxon>Neoteleostei</taxon>
        <taxon>Acanthomorphata</taxon>
        <taxon>Ovalentaria</taxon>
        <taxon>Atherinomorphae</taxon>
        <taxon>Cyprinodontiformes</taxon>
        <taxon>Goodeidae</taxon>
        <taxon>Xenoophorus</taxon>
    </lineage>
</organism>
<name>A0ABV0RND2_9TELE</name>
<feature type="non-terminal residue" evidence="1">
    <location>
        <position position="1"/>
    </location>
</feature>
<dbReference type="EMBL" id="JAHRIN010051675">
    <property type="protein sequence ID" value="MEQ2209686.1"/>
    <property type="molecule type" value="Genomic_DNA"/>
</dbReference>
<keyword evidence="2" id="KW-1185">Reference proteome</keyword>
<comment type="caution">
    <text evidence="1">The sequence shown here is derived from an EMBL/GenBank/DDBJ whole genome shotgun (WGS) entry which is preliminary data.</text>
</comment>
<evidence type="ECO:0000313" key="2">
    <source>
        <dbReference type="Proteomes" id="UP001434883"/>
    </source>
</evidence>
<protein>
    <submittedName>
        <fullName evidence="1">Uncharacterized protein</fullName>
    </submittedName>
</protein>
<dbReference type="Proteomes" id="UP001434883">
    <property type="component" value="Unassembled WGS sequence"/>
</dbReference>
<sequence>LPQKACRRTFVVMCGYKCLFLAGVNASLYLYVGEAACVCSSGERLGWMSCEEGKSAGNVRLSVWFLCLNNRGKGLDAKCYHLFKCWKLTGQAFQLPSPYCVCAWVDLFVLSIF</sequence>
<evidence type="ECO:0000313" key="1">
    <source>
        <dbReference type="EMBL" id="MEQ2209686.1"/>
    </source>
</evidence>
<gene>
    <name evidence="1" type="ORF">XENOCAPTIV_002586</name>
</gene>
<proteinExistence type="predicted"/>
<accession>A0ABV0RND2</accession>